<protein>
    <submittedName>
        <fullName evidence="3">Glutathione S-transferase</fullName>
        <ecNumber evidence="3">2.5.1.18</ecNumber>
    </submittedName>
</protein>
<keyword evidence="4" id="KW-1185">Reference proteome</keyword>
<dbReference type="Pfam" id="PF00043">
    <property type="entry name" value="GST_C"/>
    <property type="match status" value="1"/>
</dbReference>
<dbReference type="EMBL" id="JBEPMB010000001">
    <property type="protein sequence ID" value="MET3612037.1"/>
    <property type="molecule type" value="Genomic_DNA"/>
</dbReference>
<dbReference type="PROSITE" id="PS50404">
    <property type="entry name" value="GST_NTER"/>
    <property type="match status" value="1"/>
</dbReference>
<dbReference type="CDD" id="cd03046">
    <property type="entry name" value="GST_N_GTT1_like"/>
    <property type="match status" value="1"/>
</dbReference>
<dbReference type="EC" id="2.5.1.18" evidence="3"/>
<dbReference type="RefSeq" id="WP_354554624.1">
    <property type="nucleotide sequence ID" value="NZ_JBEPMB010000001.1"/>
</dbReference>
<dbReference type="SFLD" id="SFLDG00358">
    <property type="entry name" value="Main_(cytGST)"/>
    <property type="match status" value="1"/>
</dbReference>
<evidence type="ECO:0000313" key="4">
    <source>
        <dbReference type="Proteomes" id="UP001549047"/>
    </source>
</evidence>
<dbReference type="CDD" id="cd03189">
    <property type="entry name" value="GST_C_GTT1_like"/>
    <property type="match status" value="1"/>
</dbReference>
<dbReference type="Gene3D" id="3.40.30.10">
    <property type="entry name" value="Glutaredoxin"/>
    <property type="match status" value="1"/>
</dbReference>
<dbReference type="GO" id="GO:0004364">
    <property type="term" value="F:glutathione transferase activity"/>
    <property type="evidence" value="ECO:0007669"/>
    <property type="project" value="UniProtKB-EC"/>
</dbReference>
<keyword evidence="3" id="KW-0808">Transferase</keyword>
<dbReference type="InterPro" id="IPR040079">
    <property type="entry name" value="Glutathione_S-Trfase"/>
</dbReference>
<organism evidence="3 4">
    <name type="scientific">Rhizobium aquaticum</name>
    <dbReference type="NCBI Taxonomy" id="1549636"/>
    <lineage>
        <taxon>Bacteria</taxon>
        <taxon>Pseudomonadati</taxon>
        <taxon>Pseudomonadota</taxon>
        <taxon>Alphaproteobacteria</taxon>
        <taxon>Hyphomicrobiales</taxon>
        <taxon>Rhizobiaceae</taxon>
        <taxon>Rhizobium/Agrobacterium group</taxon>
        <taxon>Rhizobium</taxon>
    </lineage>
</organism>
<dbReference type="InterPro" id="IPR004046">
    <property type="entry name" value="GST_C"/>
</dbReference>
<evidence type="ECO:0000313" key="3">
    <source>
        <dbReference type="EMBL" id="MET3612037.1"/>
    </source>
</evidence>
<feature type="domain" description="GST N-terminal" evidence="2">
    <location>
        <begin position="1"/>
        <end position="80"/>
    </location>
</feature>
<reference evidence="3 4" key="1">
    <citation type="submission" date="2024-06" db="EMBL/GenBank/DDBJ databases">
        <title>Genomic Encyclopedia of Type Strains, Phase IV (KMG-IV): sequencing the most valuable type-strain genomes for metagenomic binning, comparative biology and taxonomic classification.</title>
        <authorList>
            <person name="Goeker M."/>
        </authorList>
    </citation>
    <scope>NUCLEOTIDE SEQUENCE [LARGE SCALE GENOMIC DNA]</scope>
    <source>
        <strain evidence="3 4">DSM 29780</strain>
    </source>
</reference>
<name>A0ABV2IU78_9HYPH</name>
<dbReference type="PANTHER" id="PTHR44051:SF9">
    <property type="entry name" value="GLUTATHIONE S-TRANSFERASE 1"/>
    <property type="match status" value="1"/>
</dbReference>
<evidence type="ECO:0000256" key="1">
    <source>
        <dbReference type="RuleBase" id="RU003494"/>
    </source>
</evidence>
<sequence length="215" mass="24449">MLIVHYLNNSRAHRLIWLLEELGLDYEIRFYKRGPDYRAPAELKKVHPLGKSPVLEDDGLVIAESGAIFEYLLEKYDPKGLVPARGTPERLAYTYWLHYAEGSAMPLLVMKLIFGMIPKQVPFFMKPFAKAISGRVMQRMLDPQLKDNADLWEAELSENGWFAGSQFSAADIIMSFPVEAAITRAGLGSQYRSINSWLHAIKTRPAYQRASEKVS</sequence>
<dbReference type="Pfam" id="PF02798">
    <property type="entry name" value="GST_N"/>
    <property type="match status" value="1"/>
</dbReference>
<comment type="similarity">
    <text evidence="1">Belongs to the GST superfamily.</text>
</comment>
<accession>A0ABV2IU78</accession>
<dbReference type="Proteomes" id="UP001549047">
    <property type="component" value="Unassembled WGS sequence"/>
</dbReference>
<evidence type="ECO:0000259" key="2">
    <source>
        <dbReference type="PROSITE" id="PS50404"/>
    </source>
</evidence>
<comment type="caution">
    <text evidence="3">The sequence shown here is derived from an EMBL/GenBank/DDBJ whole genome shotgun (WGS) entry which is preliminary data.</text>
</comment>
<dbReference type="SFLD" id="SFLDG01150">
    <property type="entry name" value="Main.1:_Beta-like"/>
    <property type="match status" value="1"/>
</dbReference>
<dbReference type="InterPro" id="IPR004045">
    <property type="entry name" value="Glutathione_S-Trfase_N"/>
</dbReference>
<dbReference type="InterPro" id="IPR036249">
    <property type="entry name" value="Thioredoxin-like_sf"/>
</dbReference>
<gene>
    <name evidence="3" type="ORF">ABID16_000342</name>
</gene>
<dbReference type="InterPro" id="IPR036282">
    <property type="entry name" value="Glutathione-S-Trfase_C_sf"/>
</dbReference>
<dbReference type="PANTHER" id="PTHR44051">
    <property type="entry name" value="GLUTATHIONE S-TRANSFERASE-RELATED"/>
    <property type="match status" value="1"/>
</dbReference>
<dbReference type="SUPFAM" id="SSF52833">
    <property type="entry name" value="Thioredoxin-like"/>
    <property type="match status" value="1"/>
</dbReference>
<dbReference type="SUPFAM" id="SSF47616">
    <property type="entry name" value="GST C-terminal domain-like"/>
    <property type="match status" value="1"/>
</dbReference>
<dbReference type="SFLD" id="SFLDS00019">
    <property type="entry name" value="Glutathione_Transferase_(cytos"/>
    <property type="match status" value="1"/>
</dbReference>
<dbReference type="Gene3D" id="1.20.1050.10">
    <property type="match status" value="1"/>
</dbReference>
<proteinExistence type="inferred from homology"/>